<comment type="caution">
    <text evidence="1">The sequence shown here is derived from an EMBL/GenBank/DDBJ whole genome shotgun (WGS) entry which is preliminary data.</text>
</comment>
<sequence>MVADKKFDPQTLVKATLSKALEVQYPLAVDNVARLRRVHPGKSPGELITYLKTVYLGAVTVSGAGAGAAAIVPNGWVQVPVAVADLLTFLEASVLYTLSVAEIHGMDVEDVERRRFLVTAVLIGNTAATTLTEPLIGRTAPYWGKKIVQSIPMSAIDTANKVLGPRFVTKYGTKQGVLVLGKQIPYFIGVGIGAGGNHVFGWFVIKSAGKILGPLPKSWDDLSEEDISSSSDI</sequence>
<dbReference type="EMBL" id="VOBL01000029">
    <property type="protein sequence ID" value="KAA0973354.1"/>
    <property type="molecule type" value="Genomic_DNA"/>
</dbReference>
<proteinExistence type="predicted"/>
<name>A0A5B0E341_9MICC</name>
<dbReference type="AlphaFoldDB" id="A0A5B0E341"/>
<evidence type="ECO:0000313" key="2">
    <source>
        <dbReference type="Proteomes" id="UP000323856"/>
    </source>
</evidence>
<dbReference type="OrthoDB" id="5244605at2"/>
<accession>A0A5B0E341</accession>
<gene>
    <name evidence="1" type="ORF">FQ154_18795</name>
</gene>
<organism evidence="1 2">
    <name type="scientific">Paeniglutamicibacter gangotriensis</name>
    <dbReference type="NCBI Taxonomy" id="254787"/>
    <lineage>
        <taxon>Bacteria</taxon>
        <taxon>Bacillati</taxon>
        <taxon>Actinomycetota</taxon>
        <taxon>Actinomycetes</taxon>
        <taxon>Micrococcales</taxon>
        <taxon>Micrococcaceae</taxon>
        <taxon>Paeniglutamicibacter</taxon>
    </lineage>
</organism>
<evidence type="ECO:0000313" key="1">
    <source>
        <dbReference type="EMBL" id="KAA0973354.1"/>
    </source>
</evidence>
<dbReference type="Proteomes" id="UP000323856">
    <property type="component" value="Unassembled WGS sequence"/>
</dbReference>
<protein>
    <recommendedName>
        <fullName evidence="3">EcsC family protein</fullName>
    </recommendedName>
</protein>
<evidence type="ECO:0008006" key="3">
    <source>
        <dbReference type="Google" id="ProtNLM"/>
    </source>
</evidence>
<reference evidence="1 2" key="1">
    <citation type="submission" date="2019-07" db="EMBL/GenBank/DDBJ databases">
        <title>Analysis of the biochemical properties, biological activity and biotechnological potential of siderophores and biosurfactants produced by Antarctic psychrotolerant bacteria.</title>
        <authorList>
            <person name="Styczynski M."/>
            <person name="Krucon T."/>
            <person name="Decewicz P."/>
            <person name="Dziewit L."/>
        </authorList>
    </citation>
    <scope>NUCLEOTIDE SEQUENCE [LARGE SCALE GENOMIC DNA]</scope>
    <source>
        <strain evidence="1 2">ANT_H27</strain>
    </source>
</reference>